<keyword evidence="2" id="KW-1133">Transmembrane helix</keyword>
<evidence type="ECO:0000313" key="4">
    <source>
        <dbReference type="Proteomes" id="UP000239649"/>
    </source>
</evidence>
<organism evidence="3 4">
    <name type="scientific">Micractinium conductrix</name>
    <dbReference type="NCBI Taxonomy" id="554055"/>
    <lineage>
        <taxon>Eukaryota</taxon>
        <taxon>Viridiplantae</taxon>
        <taxon>Chlorophyta</taxon>
        <taxon>core chlorophytes</taxon>
        <taxon>Trebouxiophyceae</taxon>
        <taxon>Chlorellales</taxon>
        <taxon>Chlorellaceae</taxon>
        <taxon>Chlorella clade</taxon>
        <taxon>Micractinium</taxon>
    </lineage>
</organism>
<name>A0A2P6VMY1_9CHLO</name>
<proteinExistence type="predicted"/>
<protein>
    <submittedName>
        <fullName evidence="3">Uncharacterized protein</fullName>
    </submittedName>
</protein>
<sequence length="402" mass="40579">MPANWVRGGTLLAAVLAGVLALGGAAVMVLRWRRRAARATADIRGAEQRARAAKQYGRYRQRFHRALAAAEDLEGANSSVFAAVSRKGAGGPATGGAAALDGAAGGVAGGGGGGAAAEVGGDGAQCGVAVLPSEVVHAIGGHTGAGAPAGGVPLTAPLGSSGGASSGGGGGSGVNPFLADVPGAAVAAAASALATADADEEEEGGDAFDPSSWDEDTRRQWDAFVSSSRVNKGKLWNSSQDVDSVANRALKEAARELERQEAAARQDHTIPKGGMAAEAQSAAAHRLHPEDSEVTALVRRRVAAELGGPDAEALANAIIEAAEARAARQPFDKRPHTVEEVLAAGAAELEHRESSEGKRHERHSLASRAQSAADRAARGKHPVVEDKVLEKLNQPGTGFCEG</sequence>
<gene>
    <name evidence="3" type="ORF">C2E20_1122</name>
</gene>
<keyword evidence="2" id="KW-0472">Membrane</keyword>
<dbReference type="AlphaFoldDB" id="A0A2P6VMY1"/>
<keyword evidence="4" id="KW-1185">Reference proteome</keyword>
<comment type="caution">
    <text evidence="3">The sequence shown here is derived from an EMBL/GenBank/DDBJ whole genome shotgun (WGS) entry which is preliminary data.</text>
</comment>
<feature type="region of interest" description="Disordered" evidence="1">
    <location>
        <begin position="348"/>
        <end position="402"/>
    </location>
</feature>
<accession>A0A2P6VMY1</accession>
<dbReference type="OrthoDB" id="515931at2759"/>
<dbReference type="Proteomes" id="UP000239649">
    <property type="component" value="Unassembled WGS sequence"/>
</dbReference>
<feature type="compositionally biased region" description="Basic and acidic residues" evidence="1">
    <location>
        <begin position="348"/>
        <end position="359"/>
    </location>
</feature>
<evidence type="ECO:0000313" key="3">
    <source>
        <dbReference type="EMBL" id="PSC75461.1"/>
    </source>
</evidence>
<evidence type="ECO:0000256" key="1">
    <source>
        <dbReference type="SAM" id="MobiDB-lite"/>
    </source>
</evidence>
<evidence type="ECO:0000256" key="2">
    <source>
        <dbReference type="SAM" id="Phobius"/>
    </source>
</evidence>
<dbReference type="EMBL" id="LHPF02000002">
    <property type="protein sequence ID" value="PSC75461.1"/>
    <property type="molecule type" value="Genomic_DNA"/>
</dbReference>
<feature type="transmembrane region" description="Helical" evidence="2">
    <location>
        <begin position="12"/>
        <end position="30"/>
    </location>
</feature>
<feature type="compositionally biased region" description="Acidic residues" evidence="1">
    <location>
        <begin position="197"/>
        <end position="206"/>
    </location>
</feature>
<keyword evidence="2" id="KW-0812">Transmembrane</keyword>
<reference evidence="3 4" key="1">
    <citation type="journal article" date="2018" name="Plant J.">
        <title>Genome sequences of Chlorella sorokiniana UTEX 1602 and Micractinium conductrix SAG 241.80: implications to maltose excretion by a green alga.</title>
        <authorList>
            <person name="Arriola M.B."/>
            <person name="Velmurugan N."/>
            <person name="Zhang Y."/>
            <person name="Plunkett M.H."/>
            <person name="Hondzo H."/>
            <person name="Barney B.M."/>
        </authorList>
    </citation>
    <scope>NUCLEOTIDE SEQUENCE [LARGE SCALE GENOMIC DNA]</scope>
    <source>
        <strain evidence="3 4">SAG 241.80</strain>
    </source>
</reference>
<feature type="region of interest" description="Disordered" evidence="1">
    <location>
        <begin position="194"/>
        <end position="215"/>
    </location>
</feature>